<keyword evidence="2" id="KW-1185">Reference proteome</keyword>
<dbReference type="SUPFAM" id="SSF53756">
    <property type="entry name" value="UDP-Glycosyltransferase/glycogen phosphorylase"/>
    <property type="match status" value="1"/>
</dbReference>
<dbReference type="PANTHER" id="PTHR45947:SF3">
    <property type="entry name" value="SULFOQUINOVOSYL TRANSFERASE SQD2"/>
    <property type="match status" value="1"/>
</dbReference>
<dbReference type="InterPro" id="IPR028098">
    <property type="entry name" value="Glyco_trans_4-like_N"/>
</dbReference>
<dbReference type="Pfam" id="PF13439">
    <property type="entry name" value="Glyco_transf_4"/>
    <property type="match status" value="1"/>
</dbReference>
<dbReference type="GeneID" id="94546298"/>
<sequence length="414" mass="46091">MNIGIFTDTYYPQLSGVLTSIKTLTAQLEAHGHHVYIFTTTDPSLEKGIAEPNVYRFSSVPFVGFKERRISYRGAIQGIIIARKLKLDIVHTQTEFSIGLMGKSVASALKIPAVHTYHTNYEDYTHYVFNGKVFHAGAVALLARGFTHGMTAVIAPSKQTYETLARYKVAPPLEIIPTGVKVDFTSTEDHSTALRESLGFTPETPVALVLGRVAFEKNIEAVLENFKWVLEDMPTARLVVAGNGPALDAIENHAKALEIDDAVTFTGYVDHEQAYSYYRMADVFVSASTTETQGLTYIEAITAGKPIVAMDSLYLRDIVIDENIGTLVSETYEIADVLLKYLTAKTEALELGDPTIRQQILHEIDERTFGQRVIDLYNEALAVYQDNATEAENQAADDEYVRSFRLRNPFRKES</sequence>
<dbReference type="InterPro" id="IPR050194">
    <property type="entry name" value="Glycosyltransferase_grp1"/>
</dbReference>
<protein>
    <submittedName>
        <fullName evidence="1">1,2-diacylglycerol 3-alpha-glucosyltransferase</fullName>
    </submittedName>
</protein>
<dbReference type="Pfam" id="PF00534">
    <property type="entry name" value="Glycos_transf_1"/>
    <property type="match status" value="1"/>
</dbReference>
<accession>A0A288Q6L8</accession>
<evidence type="ECO:0000313" key="1">
    <source>
        <dbReference type="EMBL" id="RDL12301.1"/>
    </source>
</evidence>
<name>A0A288Q6L8_9LACO</name>
<reference evidence="1 2" key="1">
    <citation type="submission" date="2018-07" db="EMBL/GenBank/DDBJ databases">
        <title>Genomic Encyclopedia of Type Strains, Phase III (KMG-III): the genomes of soil and plant-associated and newly described type strains.</title>
        <authorList>
            <person name="Whitman W."/>
        </authorList>
    </citation>
    <scope>NUCLEOTIDE SEQUENCE [LARGE SCALE GENOMIC DNA]</scope>
    <source>
        <strain evidence="1 2">CECT 7031</strain>
    </source>
</reference>
<dbReference type="Gene3D" id="3.40.50.2000">
    <property type="entry name" value="Glycogen Phosphorylase B"/>
    <property type="match status" value="2"/>
</dbReference>
<gene>
    <name evidence="1" type="ORF">DFP99_0739</name>
</gene>
<dbReference type="InterPro" id="IPR001296">
    <property type="entry name" value="Glyco_trans_1"/>
</dbReference>
<dbReference type="PANTHER" id="PTHR45947">
    <property type="entry name" value="SULFOQUINOVOSYL TRANSFERASE SQD2"/>
    <property type="match status" value="1"/>
</dbReference>
<dbReference type="GO" id="GO:0016758">
    <property type="term" value="F:hexosyltransferase activity"/>
    <property type="evidence" value="ECO:0007669"/>
    <property type="project" value="TreeGrafter"/>
</dbReference>
<dbReference type="Proteomes" id="UP000254912">
    <property type="component" value="Unassembled WGS sequence"/>
</dbReference>
<proteinExistence type="predicted"/>
<dbReference type="AlphaFoldDB" id="A0A288Q6L8"/>
<organism evidence="1 2">
    <name type="scientific">Weissella soli</name>
    <dbReference type="NCBI Taxonomy" id="155866"/>
    <lineage>
        <taxon>Bacteria</taxon>
        <taxon>Bacillati</taxon>
        <taxon>Bacillota</taxon>
        <taxon>Bacilli</taxon>
        <taxon>Lactobacillales</taxon>
        <taxon>Lactobacillaceae</taxon>
        <taxon>Weissella</taxon>
    </lineage>
</organism>
<dbReference type="KEGG" id="wso:WSWS_01110"/>
<comment type="caution">
    <text evidence="1">The sequence shown here is derived from an EMBL/GenBank/DDBJ whole genome shotgun (WGS) entry which is preliminary data.</text>
</comment>
<keyword evidence="1" id="KW-0808">Transferase</keyword>
<evidence type="ECO:0000313" key="2">
    <source>
        <dbReference type="Proteomes" id="UP000254912"/>
    </source>
</evidence>
<dbReference type="EMBL" id="QRAS01000001">
    <property type="protein sequence ID" value="RDL12301.1"/>
    <property type="molecule type" value="Genomic_DNA"/>
</dbReference>
<dbReference type="RefSeq" id="WP_070230338.1">
    <property type="nucleotide sequence ID" value="NZ_BJYO01000002.1"/>
</dbReference>